<protein>
    <recommendedName>
        <fullName evidence="4">EXLDI protein</fullName>
    </recommendedName>
</protein>
<dbReference type="InterPro" id="IPR027580">
    <property type="entry name" value="EXLDI"/>
</dbReference>
<name>A0A164I5H9_9NOCA</name>
<dbReference type="Proteomes" id="UP000076512">
    <property type="component" value="Unassembled WGS sequence"/>
</dbReference>
<comment type="caution">
    <text evidence="2">The sequence shown here is derived from an EMBL/GenBank/DDBJ whole genome shotgun (WGS) entry which is preliminary data.</text>
</comment>
<gene>
    <name evidence="2" type="ORF">AWN90_15465</name>
</gene>
<accession>A0A164I5H9</accession>
<sequence>MTTDPQQSDVLDRVHGDAPEPVTDGLEQIVVKDGPGGARAKRFFGRFVAETRDYAKTGVTVIRVYRSRRGKFVVQHQSSDWSDFSSLANFPADLRAWRSMLGVGDPHWGDFQVDVVDSLDELGGVVPPKLYRRVVAAIEPPRLEDLDI</sequence>
<dbReference type="AlphaFoldDB" id="A0A164I5H9"/>
<proteinExistence type="predicted"/>
<evidence type="ECO:0000256" key="1">
    <source>
        <dbReference type="SAM" id="MobiDB-lite"/>
    </source>
</evidence>
<dbReference type="OrthoDB" id="3199431at2"/>
<evidence type="ECO:0008006" key="4">
    <source>
        <dbReference type="Google" id="ProtNLM"/>
    </source>
</evidence>
<reference evidence="2 3" key="1">
    <citation type="submission" date="2016-04" db="EMBL/GenBank/DDBJ databases">
        <authorList>
            <person name="Evans L.H."/>
            <person name="Alamgir A."/>
            <person name="Owens N."/>
            <person name="Weber N.D."/>
            <person name="Virtaneva K."/>
            <person name="Barbian K."/>
            <person name="Babar A."/>
            <person name="Rosenke K."/>
        </authorList>
    </citation>
    <scope>NUCLEOTIDE SEQUENCE [LARGE SCALE GENOMIC DNA]</scope>
    <source>
        <strain evidence="2 3">IFM 0406</strain>
    </source>
</reference>
<dbReference type="EMBL" id="LWGR01000021">
    <property type="protein sequence ID" value="KZM69117.1"/>
    <property type="molecule type" value="Genomic_DNA"/>
</dbReference>
<keyword evidence="3" id="KW-1185">Reference proteome</keyword>
<evidence type="ECO:0000313" key="2">
    <source>
        <dbReference type="EMBL" id="KZM69117.1"/>
    </source>
</evidence>
<dbReference type="NCBIfam" id="TIGR04342">
    <property type="entry name" value="EXLDI"/>
    <property type="match status" value="1"/>
</dbReference>
<organism evidence="2 3">
    <name type="scientific">Nocardia terpenica</name>
    <dbReference type="NCBI Taxonomy" id="455432"/>
    <lineage>
        <taxon>Bacteria</taxon>
        <taxon>Bacillati</taxon>
        <taxon>Actinomycetota</taxon>
        <taxon>Actinomycetes</taxon>
        <taxon>Mycobacteriales</taxon>
        <taxon>Nocardiaceae</taxon>
        <taxon>Nocardia</taxon>
    </lineage>
</organism>
<evidence type="ECO:0000313" key="3">
    <source>
        <dbReference type="Proteomes" id="UP000076512"/>
    </source>
</evidence>
<feature type="region of interest" description="Disordered" evidence="1">
    <location>
        <begin position="1"/>
        <end position="22"/>
    </location>
</feature>
<dbReference type="RefSeq" id="WP_067581299.1">
    <property type="nucleotide sequence ID" value="NZ_JABMCZ010000002.1"/>
</dbReference>